<comment type="caution">
    <text evidence="1">The sequence shown here is derived from an EMBL/GenBank/DDBJ whole genome shotgun (WGS) entry which is preliminary data.</text>
</comment>
<evidence type="ECO:0008006" key="3">
    <source>
        <dbReference type="Google" id="ProtNLM"/>
    </source>
</evidence>
<dbReference type="InterPro" id="IPR027417">
    <property type="entry name" value="P-loop_NTPase"/>
</dbReference>
<protein>
    <recommendedName>
        <fullName evidence="3">NB-ARC domain-containing protein</fullName>
    </recommendedName>
</protein>
<proteinExistence type="predicted"/>
<gene>
    <name evidence="1" type="ORF">PVK06_034636</name>
</gene>
<evidence type="ECO:0000313" key="1">
    <source>
        <dbReference type="EMBL" id="KAK5793487.1"/>
    </source>
</evidence>
<dbReference type="EMBL" id="JARKNE010000010">
    <property type="protein sequence ID" value="KAK5793487.1"/>
    <property type="molecule type" value="Genomic_DNA"/>
</dbReference>
<organism evidence="1 2">
    <name type="scientific">Gossypium arboreum</name>
    <name type="common">Tree cotton</name>
    <name type="synonym">Gossypium nanking</name>
    <dbReference type="NCBI Taxonomy" id="29729"/>
    <lineage>
        <taxon>Eukaryota</taxon>
        <taxon>Viridiplantae</taxon>
        <taxon>Streptophyta</taxon>
        <taxon>Embryophyta</taxon>
        <taxon>Tracheophyta</taxon>
        <taxon>Spermatophyta</taxon>
        <taxon>Magnoliopsida</taxon>
        <taxon>eudicotyledons</taxon>
        <taxon>Gunneridae</taxon>
        <taxon>Pentapetalae</taxon>
        <taxon>rosids</taxon>
        <taxon>malvids</taxon>
        <taxon>Malvales</taxon>
        <taxon>Malvaceae</taxon>
        <taxon>Malvoideae</taxon>
        <taxon>Gossypium</taxon>
    </lineage>
</organism>
<dbReference type="Gene3D" id="3.40.50.300">
    <property type="entry name" value="P-loop containing nucleotide triphosphate hydrolases"/>
    <property type="match status" value="1"/>
</dbReference>
<sequence>MLESLSGRTCDMKNKNAILEHIQNELEGKVYLLVLNNVWDEDIKNWEDLRDSLLGMKESKQSSILVTSSENVAVVRETPLDHRRHLKAMVSPLSLATLNNDRECTINLEDVQLQLGLPVDGSVATRSIQSVDWGASEYIEIWENRYDHIPDRKPIIVPELAYTLDYMPWFRIHGKPYLLSEEQRRRTHTITGPNASIDDTHITALSDYARLECMAQCISFPDDSNNSNDDIEAISPEGSHLVPLTSSSHYHSSSSYGIQTPPPWVMQTPPHSLFYQGGSSS</sequence>
<dbReference type="Proteomes" id="UP001358586">
    <property type="component" value="Chromosome 10"/>
</dbReference>
<evidence type="ECO:0000313" key="2">
    <source>
        <dbReference type="Proteomes" id="UP001358586"/>
    </source>
</evidence>
<accession>A0ABR0NFP3</accession>
<dbReference type="SUPFAM" id="SSF52540">
    <property type="entry name" value="P-loop containing nucleoside triphosphate hydrolases"/>
    <property type="match status" value="1"/>
</dbReference>
<reference evidence="1 2" key="1">
    <citation type="submission" date="2023-03" db="EMBL/GenBank/DDBJ databases">
        <title>WGS of Gossypium arboreum.</title>
        <authorList>
            <person name="Yu D."/>
        </authorList>
    </citation>
    <scope>NUCLEOTIDE SEQUENCE [LARGE SCALE GENOMIC DNA]</scope>
    <source>
        <tissue evidence="1">Leaf</tissue>
    </source>
</reference>
<name>A0ABR0NFP3_GOSAR</name>
<keyword evidence="2" id="KW-1185">Reference proteome</keyword>